<dbReference type="Gene3D" id="2.60.40.10">
    <property type="entry name" value="Immunoglobulins"/>
    <property type="match status" value="3"/>
</dbReference>
<dbReference type="SUPFAM" id="SSF101898">
    <property type="entry name" value="NHL repeat"/>
    <property type="match status" value="1"/>
</dbReference>
<dbReference type="FunFam" id="2.60.40.10:FF:000270">
    <property type="entry name" value="Cell surface protein"/>
    <property type="match status" value="1"/>
</dbReference>
<feature type="domain" description="Ig-like" evidence="6">
    <location>
        <begin position="2393"/>
        <end position="2475"/>
    </location>
</feature>
<dbReference type="NCBIfam" id="NF012211">
    <property type="entry name" value="tand_rpt_95"/>
    <property type="match status" value="3"/>
</dbReference>
<evidence type="ECO:0000259" key="5">
    <source>
        <dbReference type="PROSITE" id="PS50093"/>
    </source>
</evidence>
<dbReference type="Pfam" id="PF00560">
    <property type="entry name" value="LRR_1"/>
    <property type="match status" value="1"/>
</dbReference>
<dbReference type="Pfam" id="PF18911">
    <property type="entry name" value="PKD_4"/>
    <property type="match status" value="1"/>
</dbReference>
<evidence type="ECO:0000256" key="1">
    <source>
        <dbReference type="ARBA" id="ARBA00022614"/>
    </source>
</evidence>
<dbReference type="InterPro" id="IPR014756">
    <property type="entry name" value="Ig_E-set"/>
</dbReference>
<dbReference type="InterPro" id="IPR001611">
    <property type="entry name" value="Leu-rich_rpt"/>
</dbReference>
<dbReference type="InterPro" id="IPR007110">
    <property type="entry name" value="Ig-like_dom"/>
</dbReference>
<dbReference type="EMBL" id="HE964772">
    <property type="protein sequence ID" value="CCJ37101.1"/>
    <property type="molecule type" value="Genomic_DNA"/>
</dbReference>
<dbReference type="SMART" id="SM00369">
    <property type="entry name" value="LRR_TYP"/>
    <property type="match status" value="14"/>
</dbReference>
<dbReference type="Pfam" id="PF18998">
    <property type="entry name" value="Flg_new_2"/>
    <property type="match status" value="4"/>
</dbReference>
<dbReference type="PANTHER" id="PTHR24104">
    <property type="entry name" value="E3 UBIQUITIN-PROTEIN LIGASE NHLRC1-RELATED"/>
    <property type="match status" value="1"/>
</dbReference>
<organism evidence="7 8">
    <name type="scientific">Methanoculleus bourgensis (strain ATCC 43281 / DSM 3045 / OCM 15 / MS2)</name>
    <name type="common">Methanogenium bourgense</name>
    <dbReference type="NCBI Taxonomy" id="1201294"/>
    <lineage>
        <taxon>Archaea</taxon>
        <taxon>Methanobacteriati</taxon>
        <taxon>Methanobacteriota</taxon>
        <taxon>Stenosarchaea group</taxon>
        <taxon>Methanomicrobia</taxon>
        <taxon>Methanomicrobiales</taxon>
        <taxon>Methanomicrobiaceae</taxon>
        <taxon>Methanoculleus</taxon>
    </lineage>
</organism>
<dbReference type="PROSITE" id="PS50835">
    <property type="entry name" value="IG_LIKE"/>
    <property type="match status" value="1"/>
</dbReference>
<keyword evidence="2" id="KW-0732">Signal</keyword>
<dbReference type="GeneID" id="60510239"/>
<sequence>MDRSRVIAGAIVILLAVAVLAVPVAAEEYVFVTKWGEYGTGEGFKDPFDIAIDTAGHIYITETDANHILQRILKLDSSMNFITKWGSYGTGNGQFNGPQGIAVNAAGNVYVADTYNHRIQKFDSSGNLLTKWGSWGSGDGQFSYPDSVAVDAAGNVYVSDTNNGRIQKFDSDGTFLGKWGSWGSGDGQLRFSQDLVVDAAGNIYVAEYGNHRIQKFDSNGNFLWKKGSSGSGDGQFLSPYGITVDAAGNVYVADTWNHRIQKFDSSGNFLTKWGSRGSGNGQFSEPFGVAVDSAGNVYVTERGNDRVQMFAPASALTVTGIVPASGLNTGSVSITDLSGTGFANGATVNLTRTGETNIVATDVSVLSSTQITCTLDLTGAVAGSWNVVVTNPDNQFATLTDGFTVNAENRAPVAEDDTYTTDEDTLLTISAPGVLANDNDPDGDALTAVLVDDVSNGTLTLNADGSFTYLPNTGFSDIDTFTYTANDGTQSSNVATVSINVNPASAVLTSIVVTPVQPILEIGGTQQFTATGYDQYGTPLPTGEIVWSSTNTTVGTIDATGLFTATAEGSTTVTATAGEVSGTAEVTVNPALTVTGIVPASGPNTGNVSITNLSGTGFVDGATVNLTRTGETNIVATDVSVLSSTQITCTLDLTGAAAGSWNVVVTNPDGRYDILSDGFAVVAASEIVTFNDPNLEATVRGALGKPVGDITADDMATFITLGADWRGIRDLSGLEYAVNLQHLYLQQNRQISDLGPLAGLTDLQTLDLWNNQISDLSPLAGLTNLSVLLLGSNQISDIGPLAGLTDLQRLHLYDNQIRDIGPLAGLTNLWELRLYNNQIRDIGPLVANSGLGSGDEVYLQYNYLDLTPGSADMNDIQTLQSRGVYVAYEPQNPVPTYTLDLAVNPEGGGTVTGAGTYKAGDTVPITATPNEGWEFVNWTNETGATVSSEPNFDYPMPEGDVALTANFEGEAITYTLGLAVNPAGSGTVTGAGTYAAGDTVSVTATPNDGYTFVNWTDETDVTVSTAASFDYTMPDGDVTLTANFAAITYTLDLAVNPEGSGTATGAGTYAAGATVPITATPNEGWEFANWTDGTGATVSSEATFDYTMPAQETALTANFEPAPPVLARIEVSPAEATLEVGATRQFTATGYDQYGNPLSVGEIVWSSTNEAVGTIDASGMFTALAAGSTELVAEANGISGKANVTVTPAAPVLTSIAVTPESPALEIGTTQQFTATCYDQYGQTMPDMAVSWSSSNTSVGTIESNGMFTALTAGSTTVTASAAGVSGQTVATVNPAAPVVTRIAVSPPSVTLDIGDTQAFVATCYDQYENEMPGTSVSWASDSTTVGTIDATGLFTATAEGSTTVTATAGDVSGTAEVRVNPALTVTGIVPASGPNTGPVSITDLSGTGFADGATVKLTRDGEADIVATDVAVLSPTQITCTLDLTGAAVGTWNVVVTNPDEQYDILSDGFAVVAASEVVTFNDPNLEAAVRQELSKPKGDITADDMATLTRLSAAGRGIRDLSGLEYAVNLQTLYISNNQISDLSPLAGLTNLQTLWLQDNQVSDLSPLAGLTNLQRLWLNQNQIRDVSPLAGLTNLRELLLAVNQISDLSPLAGLTNLGYVQLYRNQISDLSPLAGLTNLGYVQLYRNQISDLSPLAGLTNLYFLDISYNQISDLSPLASLTNLYFLDISYNQISDISPLAGLTRLSRLSLDNNQISDISPLAGLINLYVLNLNYNQIRDISPLVANSGLAGDDVYLQYNYLDLTPGSAAMNDIQTLQSRGVYVVYEPQHEVTKYTLDLAVNPEGSGTVTGAGTYAAGYTVSITATPNEGWEFANWTDGTGATVSSEATFDYPMPARDTALIANFEPAPPVLTRIDVSPVEAALEVGETRQFTATGYDQYGNTIPTGEIVWSSTNEAVGTIDASGMFTALAAGSTELVAEANGISGKANVTVTPAAPVLTSIAVTPESPALEVGTTQQFTATCYDQYGQTMPEVTVSWSSSNTSVGTIESNGMFTALTAGSTTVTASAAGISGQTVATVNPAAPAVTRIAVSPLSVTLDIGDTQAFVATCYDQYENEMPGTSVSWASDSTTVGTIDATGLFTATAEGSATVTATAGDISGTAEVAVNPAPPVLTSISVSPAAPTIDAGDTQQFTATCYDQYGQTMPEVTVSWSSSNISVGTIESNGMFTALTAGSTTVTASAEGISGQAVATVNLAAPVITRIAVSPPSVTLDIGDMQTFVATCYDQYENEMPGTDVSWSSDDTTVGTIDATGLFTATAEGSATVTATAGEVSGTAEVTVNPAPPVLTSISVSPAAPTIDVGETQQFTAICYDQYGAPISDVSVIWSSENETVGTIDTSGLFTAIEEGATTITASANGISGTATVTVTPAPRVLTTVDVSPATADIAVGETEQFTATCYDQNGEVMPDVSVTWSSSNEAVGTMTAGGIFTAHSEGATTVTASAEGVSGSASVTVRRVNTAPIAVDDAFTTNIRTQLTVPAPGVLENDTDSDGDVLTAALVSKPSNGVLTLNTDGSFTYIPKGNFIGTDTFTYKANDGSLNSSVATVTITVLATNHAPIAADDTVTMTQDTTYAAPAPGVLENDQDPDGDTVTAKLVSKVTYGSLKLKKDGSFTYIPKPGFTGEDSFTYQTSDGKLSSDIATVRITVEPTAVIPPVADFSASPLGGKAPVFVQFTDTSTGTINSWTWTFGDGGTSTEQNPQYKYTRPGTYTVSLTVTGPGGSDTKTVTDYIQVTGKKA</sequence>
<dbReference type="SUPFAM" id="SSF52058">
    <property type="entry name" value="L domain-like"/>
    <property type="match status" value="2"/>
</dbReference>
<dbReference type="PROSITE" id="PS51450">
    <property type="entry name" value="LRR"/>
    <property type="match status" value="15"/>
</dbReference>
<keyword evidence="1" id="KW-0433">Leucine-rich repeat</keyword>
<dbReference type="InterPro" id="IPR025875">
    <property type="entry name" value="Leu-rich_rpt_4"/>
</dbReference>
<dbReference type="InterPro" id="IPR003343">
    <property type="entry name" value="Big_2"/>
</dbReference>
<dbReference type="InterPro" id="IPR003591">
    <property type="entry name" value="Leu-rich_rpt_typical-subtyp"/>
</dbReference>
<evidence type="ECO:0000256" key="3">
    <source>
        <dbReference type="ARBA" id="ARBA00022737"/>
    </source>
</evidence>
<dbReference type="SMART" id="SM00089">
    <property type="entry name" value="PKD"/>
    <property type="match status" value="1"/>
</dbReference>
<dbReference type="InterPro" id="IPR044060">
    <property type="entry name" value="Bacterial_rp_domain"/>
</dbReference>
<dbReference type="SUPFAM" id="SSF49299">
    <property type="entry name" value="PKD domain"/>
    <property type="match status" value="1"/>
</dbReference>
<dbReference type="SMART" id="SM00635">
    <property type="entry name" value="BID_2"/>
    <property type="match status" value="11"/>
</dbReference>
<dbReference type="Gene3D" id="2.60.40.1080">
    <property type="match status" value="11"/>
</dbReference>
<dbReference type="STRING" id="1201294.BN140_2178"/>
<dbReference type="InterPro" id="IPR013783">
    <property type="entry name" value="Ig-like_fold"/>
</dbReference>
<evidence type="ECO:0000259" key="6">
    <source>
        <dbReference type="PROSITE" id="PS50835"/>
    </source>
</evidence>
<dbReference type="InterPro" id="IPR050952">
    <property type="entry name" value="TRIM-NHL_E3_ligases"/>
</dbReference>
<dbReference type="InterPro" id="IPR008964">
    <property type="entry name" value="Invasin/intimin_cell_adhesion"/>
</dbReference>
<keyword evidence="4" id="KW-1015">Disulfide bond</keyword>
<dbReference type="PATRIC" id="fig|1201294.9.peg.2422"/>
<name>I7KDQ7_METBM</name>
<dbReference type="Gene3D" id="3.80.10.10">
    <property type="entry name" value="Ribonuclease Inhibitor"/>
    <property type="match status" value="3"/>
</dbReference>
<dbReference type="Proteomes" id="UP000009007">
    <property type="component" value="Chromosome I"/>
</dbReference>
<proteinExistence type="predicted"/>
<feature type="domain" description="PKD" evidence="5">
    <location>
        <begin position="2676"/>
        <end position="2759"/>
    </location>
</feature>
<dbReference type="PROSITE" id="PS50093">
    <property type="entry name" value="PKD"/>
    <property type="match status" value="1"/>
</dbReference>
<dbReference type="InterPro" id="IPR035986">
    <property type="entry name" value="PKD_dom_sf"/>
</dbReference>
<evidence type="ECO:0000256" key="4">
    <source>
        <dbReference type="ARBA" id="ARBA00023157"/>
    </source>
</evidence>
<dbReference type="Pfam" id="PF02368">
    <property type="entry name" value="Big_2"/>
    <property type="match status" value="11"/>
</dbReference>
<keyword evidence="3" id="KW-0677">Repeat</keyword>
<dbReference type="SUPFAM" id="SSF81296">
    <property type="entry name" value="E set domains"/>
    <property type="match status" value="2"/>
</dbReference>
<dbReference type="SUPFAM" id="SSF49373">
    <property type="entry name" value="Invasin/intimin cell-adhesion fragments"/>
    <property type="match status" value="11"/>
</dbReference>
<dbReference type="HOGENOM" id="CLU_227020_0_0_2"/>
<keyword evidence="8" id="KW-1185">Reference proteome</keyword>
<dbReference type="Pfam" id="PF01436">
    <property type="entry name" value="NHL"/>
    <property type="match status" value="4"/>
</dbReference>
<dbReference type="KEGG" id="mbg:BN140_2178"/>
<gene>
    <name evidence="7" type="ordered locus">BN140_2178</name>
</gene>
<dbReference type="InterPro" id="IPR032675">
    <property type="entry name" value="LRR_dom_sf"/>
</dbReference>
<dbReference type="Pfam" id="PF17963">
    <property type="entry name" value="Big_9"/>
    <property type="match status" value="3"/>
</dbReference>
<dbReference type="InterPro" id="IPR022409">
    <property type="entry name" value="PKD/Chitinase_dom"/>
</dbReference>
<dbReference type="Gene3D" id="2.120.10.30">
    <property type="entry name" value="TolB, C-terminal domain"/>
    <property type="match status" value="2"/>
</dbReference>
<evidence type="ECO:0000256" key="2">
    <source>
        <dbReference type="ARBA" id="ARBA00022729"/>
    </source>
</evidence>
<dbReference type="SMART" id="SM00365">
    <property type="entry name" value="LRR_SD22"/>
    <property type="match status" value="15"/>
</dbReference>
<dbReference type="PROSITE" id="PS51125">
    <property type="entry name" value="NHL"/>
    <property type="match status" value="5"/>
</dbReference>
<dbReference type="CDD" id="cd14955">
    <property type="entry name" value="NHL_like_4"/>
    <property type="match status" value="1"/>
</dbReference>
<dbReference type="Gene3D" id="2.60.40.2810">
    <property type="match status" value="3"/>
</dbReference>
<accession>I7KDQ7</accession>
<protein>
    <submittedName>
        <fullName evidence="7">Uncharacterized protein</fullName>
    </submittedName>
</protein>
<dbReference type="Gene3D" id="2.40.10.500">
    <property type="match status" value="1"/>
</dbReference>
<dbReference type="Pfam" id="PF12799">
    <property type="entry name" value="LRR_4"/>
    <property type="match status" value="6"/>
</dbReference>
<dbReference type="CDD" id="cd00146">
    <property type="entry name" value="PKD"/>
    <property type="match status" value="1"/>
</dbReference>
<dbReference type="GO" id="GO:0008270">
    <property type="term" value="F:zinc ion binding"/>
    <property type="evidence" value="ECO:0007669"/>
    <property type="project" value="UniProtKB-KW"/>
</dbReference>
<dbReference type="SMART" id="SM00364">
    <property type="entry name" value="LRR_BAC"/>
    <property type="match status" value="5"/>
</dbReference>
<dbReference type="InterPro" id="IPR000601">
    <property type="entry name" value="PKD_dom"/>
</dbReference>
<evidence type="ECO:0000313" key="8">
    <source>
        <dbReference type="Proteomes" id="UP000009007"/>
    </source>
</evidence>
<dbReference type="RefSeq" id="WP_014868074.1">
    <property type="nucleotide sequence ID" value="NC_018227.2"/>
</dbReference>
<evidence type="ECO:0000313" key="7">
    <source>
        <dbReference type="EMBL" id="CCJ37101.1"/>
    </source>
</evidence>
<dbReference type="InterPro" id="IPR011042">
    <property type="entry name" value="6-blade_b-propeller_TolB-like"/>
</dbReference>
<dbReference type="PANTHER" id="PTHR24104:SF25">
    <property type="entry name" value="PROTEIN LIN-41"/>
    <property type="match status" value="1"/>
</dbReference>
<dbReference type="InterPro" id="IPR001258">
    <property type="entry name" value="NHL_repeat"/>
</dbReference>
<reference evidence="8" key="1">
    <citation type="journal article" date="2012" name="J. Bacteriol.">
        <title>Complete genome sequence of the hydrogenotrophic, methanogenic archaeon Methanoculleus bourgensis strain MS2T, isolated from a sewage sludge digester.</title>
        <authorList>
            <person name="Maus I."/>
            <person name="Wibberg D."/>
            <person name="Stantscheff R."/>
            <person name="Eikmeyer F.G."/>
            <person name="Seffner A."/>
            <person name="Boelter J."/>
            <person name="Szczepanowski R."/>
            <person name="Blom J."/>
            <person name="Jaenicke S."/>
            <person name="Konig H."/>
            <person name="Puhler A."/>
            <person name="Schluter A."/>
        </authorList>
    </citation>
    <scope>NUCLEOTIDE SEQUENCE [LARGE SCALE GENOMIC DNA]</scope>
    <source>
        <strain evidence="8">ATCC 43281 / DSM 3045 / OCM 15 / MS2</strain>
    </source>
</reference>